<keyword evidence="1" id="KW-0472">Membrane</keyword>
<gene>
    <name evidence="2" type="ORF">AVDCRST_MAG29-1511</name>
</gene>
<dbReference type="AlphaFoldDB" id="A0A6J4LUY6"/>
<keyword evidence="1" id="KW-0812">Transmembrane</keyword>
<name>A0A6J4LUY6_9ACTN</name>
<evidence type="ECO:0000313" key="2">
    <source>
        <dbReference type="EMBL" id="CAA9338866.1"/>
    </source>
</evidence>
<feature type="transmembrane region" description="Helical" evidence="1">
    <location>
        <begin position="6"/>
        <end position="25"/>
    </location>
</feature>
<sequence length="92" mass="10234">MSDIPFWSIGMPLAVAMLVACWIGWRGRSVSTVVLLVLLVWVWLRVDKRFEGTVLIRVTEDHGLVLADLFGLAVLAFAGALLLRTMLALRRA</sequence>
<keyword evidence="1" id="KW-1133">Transmembrane helix</keyword>
<evidence type="ECO:0000256" key="1">
    <source>
        <dbReference type="SAM" id="Phobius"/>
    </source>
</evidence>
<accession>A0A6J4LUY6</accession>
<organism evidence="2">
    <name type="scientific">uncultured Nocardioidaceae bacterium</name>
    <dbReference type="NCBI Taxonomy" id="253824"/>
    <lineage>
        <taxon>Bacteria</taxon>
        <taxon>Bacillati</taxon>
        <taxon>Actinomycetota</taxon>
        <taxon>Actinomycetes</taxon>
        <taxon>Propionibacteriales</taxon>
        <taxon>Nocardioidaceae</taxon>
        <taxon>environmental samples</taxon>
    </lineage>
</organism>
<feature type="transmembrane region" description="Helical" evidence="1">
    <location>
        <begin position="30"/>
        <end position="46"/>
    </location>
</feature>
<dbReference type="EMBL" id="CADCUG010000093">
    <property type="protein sequence ID" value="CAA9338866.1"/>
    <property type="molecule type" value="Genomic_DNA"/>
</dbReference>
<reference evidence="2" key="1">
    <citation type="submission" date="2020-02" db="EMBL/GenBank/DDBJ databases">
        <authorList>
            <person name="Meier V. D."/>
        </authorList>
    </citation>
    <scope>NUCLEOTIDE SEQUENCE</scope>
    <source>
        <strain evidence="2">AVDCRST_MAG29</strain>
    </source>
</reference>
<proteinExistence type="predicted"/>
<feature type="transmembrane region" description="Helical" evidence="1">
    <location>
        <begin position="66"/>
        <end position="87"/>
    </location>
</feature>
<protein>
    <submittedName>
        <fullName evidence="2">Uncharacterized protein</fullName>
    </submittedName>
</protein>